<evidence type="ECO:0000256" key="3">
    <source>
        <dbReference type="ARBA" id="ARBA00023157"/>
    </source>
</evidence>
<name>A0AAW0NQG3_9GOBI</name>
<feature type="signal peptide" evidence="7">
    <location>
        <begin position="1"/>
        <end position="17"/>
    </location>
</feature>
<keyword evidence="6" id="KW-1133">Transmembrane helix</keyword>
<feature type="domain" description="Interferon/interleukin receptor" evidence="9">
    <location>
        <begin position="116"/>
        <end position="223"/>
    </location>
</feature>
<dbReference type="InterPro" id="IPR050650">
    <property type="entry name" value="Type-II_Cytokine-TF_Rcpt"/>
</dbReference>
<dbReference type="Gene3D" id="2.60.40.10">
    <property type="entry name" value="Immunoglobulins"/>
    <property type="match status" value="2"/>
</dbReference>
<keyword evidence="2 7" id="KW-0732">Signal</keyword>
<dbReference type="EMBL" id="JBBPFD010000011">
    <property type="protein sequence ID" value="KAK7906949.1"/>
    <property type="molecule type" value="Genomic_DNA"/>
</dbReference>
<keyword evidence="11" id="KW-1185">Reference proteome</keyword>
<evidence type="ECO:0000256" key="1">
    <source>
        <dbReference type="ARBA" id="ARBA00005399"/>
    </source>
</evidence>
<evidence type="ECO:0008006" key="12">
    <source>
        <dbReference type="Google" id="ProtNLM"/>
    </source>
</evidence>
<comment type="caution">
    <text evidence="10">The sequence shown here is derived from an EMBL/GenBank/DDBJ whole genome shotgun (WGS) entry which is preliminary data.</text>
</comment>
<evidence type="ECO:0000256" key="6">
    <source>
        <dbReference type="SAM" id="Phobius"/>
    </source>
</evidence>
<evidence type="ECO:0000259" key="8">
    <source>
        <dbReference type="Pfam" id="PF01108"/>
    </source>
</evidence>
<evidence type="ECO:0000256" key="5">
    <source>
        <dbReference type="SAM" id="MobiDB-lite"/>
    </source>
</evidence>
<proteinExistence type="inferred from homology"/>
<dbReference type="InterPro" id="IPR036116">
    <property type="entry name" value="FN3_sf"/>
</dbReference>
<feature type="domain" description="Fibronectin type-III" evidence="8">
    <location>
        <begin position="7"/>
        <end position="104"/>
    </location>
</feature>
<dbReference type="InterPro" id="IPR013783">
    <property type="entry name" value="Ig-like_fold"/>
</dbReference>
<dbReference type="GO" id="GO:0004896">
    <property type="term" value="F:cytokine receptor activity"/>
    <property type="evidence" value="ECO:0007669"/>
    <property type="project" value="TreeGrafter"/>
</dbReference>
<keyword evidence="6" id="KW-0812">Transmembrane</keyword>
<evidence type="ECO:0000313" key="11">
    <source>
        <dbReference type="Proteomes" id="UP001460270"/>
    </source>
</evidence>
<keyword evidence="6" id="KW-0472">Membrane</keyword>
<gene>
    <name evidence="10" type="ORF">WMY93_015561</name>
</gene>
<evidence type="ECO:0000256" key="7">
    <source>
        <dbReference type="SAM" id="SignalP"/>
    </source>
</evidence>
<dbReference type="FunFam" id="2.60.40.10:FF:000348">
    <property type="entry name" value="Interleukin 20 receptor subunit alpha"/>
    <property type="match status" value="1"/>
</dbReference>
<dbReference type="InterPro" id="IPR015373">
    <property type="entry name" value="Interferon/interleukin_rcp_dom"/>
</dbReference>
<dbReference type="Proteomes" id="UP001460270">
    <property type="component" value="Unassembled WGS sequence"/>
</dbReference>
<dbReference type="PANTHER" id="PTHR20859:SF86">
    <property type="entry name" value="INTERLEUKIN-20 RECEPTOR SUBUNIT ALPHA"/>
    <property type="match status" value="1"/>
</dbReference>
<dbReference type="GO" id="GO:0005886">
    <property type="term" value="C:plasma membrane"/>
    <property type="evidence" value="ECO:0007669"/>
    <property type="project" value="TreeGrafter"/>
</dbReference>
<keyword evidence="4" id="KW-0675">Receptor</keyword>
<sequence>MWNSLFLLLFFPTAIFSSLPNPINVTFASVNFRNILQWSPGHGTPADTKYSVRYVIYGTKQVYLVQHCTEITRTRCDLSVETADQEEGYIAKVRAVGRNGNSKWVETPRFDPMIDTDFGPPHLSVEVEDKYVIIRMEGPMRYLPHNHTPQVSMATLYPHMKYNLSIHNTYRGEIRHFTLTSKLFKYRILDHGTEYCFSARTKLEDRLMPSKHHSSEWHCVATPEVTLIERLEKIVLISTTVPVVLLCLLAAGAYVLHKYLSGRDEMSPGMLNRSIFPAPAFANTCEKINIVFSNTGIPLNTLYPKLPFSPIVNPSPVPQRRVAPTLNDIIDDSSVEFGDSSVEYGAVSRDDENIEDGYKKKEFEIEAASSGSAYASQNSSVQTSSSSVSLVFLNNSEENQQGLQENSYVSQVQSPNVVSSSGYASHNGTRPINQSVDLPDDYAFVGEGDAEDVDLSSEEQEEEEEDKDFLNVNWSPTTRTLLIPGLDLGVGQREGGNLIWELFCEAAVRRGGTVRIGEEF</sequence>
<accession>A0AAW0NQG3</accession>
<evidence type="ECO:0000256" key="4">
    <source>
        <dbReference type="ARBA" id="ARBA00023170"/>
    </source>
</evidence>
<feature type="region of interest" description="Disordered" evidence="5">
    <location>
        <begin position="417"/>
        <end position="440"/>
    </location>
</feature>
<dbReference type="CDD" id="cd00063">
    <property type="entry name" value="FN3"/>
    <property type="match status" value="1"/>
</dbReference>
<evidence type="ECO:0000313" key="10">
    <source>
        <dbReference type="EMBL" id="KAK7906949.1"/>
    </source>
</evidence>
<evidence type="ECO:0000256" key="2">
    <source>
        <dbReference type="ARBA" id="ARBA00022729"/>
    </source>
</evidence>
<dbReference type="PANTHER" id="PTHR20859">
    <property type="entry name" value="INTERFERON/INTERLEUKIN RECEPTOR"/>
    <property type="match status" value="1"/>
</dbReference>
<dbReference type="AlphaFoldDB" id="A0AAW0NQG3"/>
<keyword evidence="3" id="KW-1015">Disulfide bond</keyword>
<protein>
    <recommendedName>
        <fullName evidence="12">Fibronectin type-III domain-containing protein</fullName>
    </recommendedName>
</protein>
<dbReference type="InterPro" id="IPR003961">
    <property type="entry name" value="FN3_dom"/>
</dbReference>
<feature type="compositionally biased region" description="Polar residues" evidence="5">
    <location>
        <begin position="422"/>
        <end position="436"/>
    </location>
</feature>
<dbReference type="SUPFAM" id="SSF49265">
    <property type="entry name" value="Fibronectin type III"/>
    <property type="match status" value="2"/>
</dbReference>
<feature type="transmembrane region" description="Helical" evidence="6">
    <location>
        <begin position="234"/>
        <end position="256"/>
    </location>
</feature>
<feature type="chain" id="PRO_5043687720" description="Fibronectin type-III domain-containing protein" evidence="7">
    <location>
        <begin position="18"/>
        <end position="520"/>
    </location>
</feature>
<comment type="similarity">
    <text evidence="1">Belongs to the type II cytokine receptor family.</text>
</comment>
<evidence type="ECO:0000259" key="9">
    <source>
        <dbReference type="Pfam" id="PF09294"/>
    </source>
</evidence>
<reference evidence="11" key="1">
    <citation type="submission" date="2024-04" db="EMBL/GenBank/DDBJ databases">
        <title>Salinicola lusitanus LLJ914,a marine bacterium isolated from the Okinawa Trough.</title>
        <authorList>
            <person name="Li J."/>
        </authorList>
    </citation>
    <scope>NUCLEOTIDE SEQUENCE [LARGE SCALE GENOMIC DNA]</scope>
</reference>
<dbReference type="Pfam" id="PF01108">
    <property type="entry name" value="Tissue_fac"/>
    <property type="match status" value="1"/>
</dbReference>
<dbReference type="Pfam" id="PF09294">
    <property type="entry name" value="Interfer-bind"/>
    <property type="match status" value="1"/>
</dbReference>
<organism evidence="10 11">
    <name type="scientific">Mugilogobius chulae</name>
    <name type="common">yellowstripe goby</name>
    <dbReference type="NCBI Taxonomy" id="88201"/>
    <lineage>
        <taxon>Eukaryota</taxon>
        <taxon>Metazoa</taxon>
        <taxon>Chordata</taxon>
        <taxon>Craniata</taxon>
        <taxon>Vertebrata</taxon>
        <taxon>Euteleostomi</taxon>
        <taxon>Actinopterygii</taxon>
        <taxon>Neopterygii</taxon>
        <taxon>Teleostei</taxon>
        <taxon>Neoteleostei</taxon>
        <taxon>Acanthomorphata</taxon>
        <taxon>Gobiaria</taxon>
        <taxon>Gobiiformes</taxon>
        <taxon>Gobioidei</taxon>
        <taxon>Gobiidae</taxon>
        <taxon>Gobionellinae</taxon>
        <taxon>Mugilogobius</taxon>
    </lineage>
</organism>